<dbReference type="EMBL" id="MFKV01000013">
    <property type="protein sequence ID" value="OGG50523.1"/>
    <property type="molecule type" value="Genomic_DNA"/>
</dbReference>
<proteinExistence type="predicted"/>
<evidence type="ECO:0000259" key="1">
    <source>
        <dbReference type="Pfam" id="PF00753"/>
    </source>
</evidence>
<gene>
    <name evidence="2" type="ORF">A2763_04475</name>
</gene>
<dbReference type="SUPFAM" id="SSF56281">
    <property type="entry name" value="Metallo-hydrolase/oxidoreductase"/>
    <property type="match status" value="1"/>
</dbReference>
<evidence type="ECO:0000313" key="2">
    <source>
        <dbReference type="EMBL" id="OGG50523.1"/>
    </source>
</evidence>
<dbReference type="PANTHER" id="PTHR30619:SF1">
    <property type="entry name" value="RECOMBINATION PROTEIN 2"/>
    <property type="match status" value="1"/>
</dbReference>
<comment type="caution">
    <text evidence="2">The sequence shown here is derived from an EMBL/GenBank/DDBJ whole genome shotgun (WGS) entry which is preliminary data.</text>
</comment>
<accession>A0A1F6CMS8</accession>
<dbReference type="CDD" id="cd07731">
    <property type="entry name" value="ComA-like_MBL-fold"/>
    <property type="match status" value="1"/>
</dbReference>
<evidence type="ECO:0000313" key="3">
    <source>
        <dbReference type="Proteomes" id="UP000178370"/>
    </source>
</evidence>
<name>A0A1F6CMS8_9BACT</name>
<feature type="domain" description="Metallo-beta-lactamase" evidence="1">
    <location>
        <begin position="42"/>
        <end position="234"/>
    </location>
</feature>
<dbReference type="Gene3D" id="3.60.15.10">
    <property type="entry name" value="Ribonuclease Z/Hydroxyacylglutathione hydrolase-like"/>
    <property type="match status" value="1"/>
</dbReference>
<dbReference type="Pfam" id="PF00753">
    <property type="entry name" value="Lactamase_B"/>
    <property type="match status" value="1"/>
</dbReference>
<dbReference type="InterPro" id="IPR036866">
    <property type="entry name" value="RibonucZ/Hydroxyglut_hydro"/>
</dbReference>
<dbReference type="PANTHER" id="PTHR30619">
    <property type="entry name" value="DNA INTERNALIZATION/COMPETENCE PROTEIN COMEC/REC2"/>
    <property type="match status" value="1"/>
</dbReference>
<dbReference type="InterPro" id="IPR001279">
    <property type="entry name" value="Metallo-B-lactamas"/>
</dbReference>
<protein>
    <recommendedName>
        <fullName evidence="1">Metallo-beta-lactamase domain-containing protein</fullName>
    </recommendedName>
</protein>
<reference evidence="2 3" key="1">
    <citation type="journal article" date="2016" name="Nat. Commun.">
        <title>Thousands of microbial genomes shed light on interconnected biogeochemical processes in an aquifer system.</title>
        <authorList>
            <person name="Anantharaman K."/>
            <person name="Brown C.T."/>
            <person name="Hug L.A."/>
            <person name="Sharon I."/>
            <person name="Castelle C.J."/>
            <person name="Probst A.J."/>
            <person name="Thomas B.C."/>
            <person name="Singh A."/>
            <person name="Wilkins M.J."/>
            <person name="Karaoz U."/>
            <person name="Brodie E.L."/>
            <person name="Williams K.H."/>
            <person name="Hubbard S.S."/>
            <person name="Banfield J.F."/>
        </authorList>
    </citation>
    <scope>NUCLEOTIDE SEQUENCE [LARGE SCALE GENOMIC DNA]</scope>
</reference>
<dbReference type="Proteomes" id="UP000178370">
    <property type="component" value="Unassembled WGS sequence"/>
</dbReference>
<dbReference type="InterPro" id="IPR035681">
    <property type="entry name" value="ComA-like_MBL"/>
</dbReference>
<organism evidence="2 3">
    <name type="scientific">Candidatus Kaiserbacteria bacterium RIFCSPHIGHO2_01_FULL_54_36</name>
    <dbReference type="NCBI Taxonomy" id="1798482"/>
    <lineage>
        <taxon>Bacteria</taxon>
        <taxon>Candidatus Kaiseribacteriota</taxon>
    </lineage>
</organism>
<dbReference type="STRING" id="1798482.A2763_04475"/>
<dbReference type="InterPro" id="IPR052159">
    <property type="entry name" value="Competence_DNA_uptake"/>
</dbReference>
<dbReference type="AlphaFoldDB" id="A0A1F6CMS8"/>
<sequence length="284" mass="30742">MRRSVQIKAIVILLLLMLVLCIWYAIAAEDRRGLLIVSFLDIGQGDAIFIEAPTGRQVLIDGGAGTAVLRRLSGVMPWFDRTIDVVIGTHPDQDHIGGLIDTLARYKVAMIAQSSVTGDTPIWDTFRKKVAEEGGLSFFAERGQIIALGEGAYLEILFPDRDVSNVDTNTGCIVARVVYGITSFMLPCDAPQAIENYLVRLDGSGLQSNVLKAGHHGSKTSSGPLFLGYVAPEYGVFSRGCNNSYGHPAAEVVARFAQFEIPTLDTCTEGTVTFVSDGSSVRRR</sequence>